<dbReference type="AlphaFoldDB" id="A0AAV4XEL5"/>
<protein>
    <submittedName>
        <fullName evidence="1">Uncharacterized protein</fullName>
    </submittedName>
</protein>
<comment type="caution">
    <text evidence="1">The sequence shown here is derived from an EMBL/GenBank/DDBJ whole genome shotgun (WGS) entry which is preliminary data.</text>
</comment>
<accession>A0AAV4XEL5</accession>
<sequence length="88" mass="10279">MNVRKFDTEKGIVFWKIEDARFRKPRVSRFRHVKSIDPLGMLNLPIGSRGGEKDRKLSKINFVTENQGDTIEVALFRRNGKCPWVFAE</sequence>
<keyword evidence="2" id="KW-1185">Reference proteome</keyword>
<evidence type="ECO:0000313" key="1">
    <source>
        <dbReference type="EMBL" id="GIY93371.1"/>
    </source>
</evidence>
<name>A0AAV4XEL5_CAEEX</name>
<evidence type="ECO:0000313" key="2">
    <source>
        <dbReference type="Proteomes" id="UP001054945"/>
    </source>
</evidence>
<proteinExistence type="predicted"/>
<dbReference type="EMBL" id="BPLR01000261">
    <property type="protein sequence ID" value="GIY93371.1"/>
    <property type="molecule type" value="Genomic_DNA"/>
</dbReference>
<reference evidence="1 2" key="1">
    <citation type="submission" date="2021-06" db="EMBL/GenBank/DDBJ databases">
        <title>Caerostris extrusa draft genome.</title>
        <authorList>
            <person name="Kono N."/>
            <person name="Arakawa K."/>
        </authorList>
    </citation>
    <scope>NUCLEOTIDE SEQUENCE [LARGE SCALE GENOMIC DNA]</scope>
</reference>
<dbReference type="Proteomes" id="UP001054945">
    <property type="component" value="Unassembled WGS sequence"/>
</dbReference>
<gene>
    <name evidence="1" type="ORF">CEXT_200701</name>
</gene>
<organism evidence="1 2">
    <name type="scientific">Caerostris extrusa</name>
    <name type="common">Bark spider</name>
    <name type="synonym">Caerostris bankana</name>
    <dbReference type="NCBI Taxonomy" id="172846"/>
    <lineage>
        <taxon>Eukaryota</taxon>
        <taxon>Metazoa</taxon>
        <taxon>Ecdysozoa</taxon>
        <taxon>Arthropoda</taxon>
        <taxon>Chelicerata</taxon>
        <taxon>Arachnida</taxon>
        <taxon>Araneae</taxon>
        <taxon>Araneomorphae</taxon>
        <taxon>Entelegynae</taxon>
        <taxon>Araneoidea</taxon>
        <taxon>Araneidae</taxon>
        <taxon>Caerostris</taxon>
    </lineage>
</organism>